<dbReference type="CDD" id="cd19542">
    <property type="entry name" value="CT_NRPS-like"/>
    <property type="match status" value="1"/>
</dbReference>
<keyword evidence="3" id="KW-0436">Ligase</keyword>
<dbReference type="GO" id="GO:0005737">
    <property type="term" value="C:cytoplasm"/>
    <property type="evidence" value="ECO:0007669"/>
    <property type="project" value="TreeGrafter"/>
</dbReference>
<dbReference type="Proteomes" id="UP000730481">
    <property type="component" value="Unassembled WGS sequence"/>
</dbReference>
<dbReference type="Gene3D" id="2.30.38.10">
    <property type="entry name" value="Luciferase, Domain 3"/>
    <property type="match status" value="1"/>
</dbReference>
<comment type="caution">
    <text evidence="8">The sequence shown here is derived from an EMBL/GenBank/DDBJ whole genome shotgun (WGS) entry which is preliminary data.</text>
</comment>
<evidence type="ECO:0000256" key="6">
    <source>
        <dbReference type="ARBA" id="ARBA00029454"/>
    </source>
</evidence>
<dbReference type="CDD" id="cd05918">
    <property type="entry name" value="A_NRPS_SidN3_like"/>
    <property type="match status" value="4"/>
</dbReference>
<evidence type="ECO:0000256" key="1">
    <source>
        <dbReference type="ARBA" id="ARBA00022450"/>
    </source>
</evidence>
<dbReference type="InterPro" id="IPR036736">
    <property type="entry name" value="ACP-like_sf"/>
</dbReference>
<dbReference type="SUPFAM" id="SSF47336">
    <property type="entry name" value="ACP-like"/>
    <property type="match status" value="4"/>
</dbReference>
<feature type="domain" description="Carrier" evidence="7">
    <location>
        <begin position="3462"/>
        <end position="3538"/>
    </location>
</feature>
<evidence type="ECO:0000256" key="2">
    <source>
        <dbReference type="ARBA" id="ARBA00022553"/>
    </source>
</evidence>
<dbReference type="OrthoDB" id="416786at2759"/>
<dbReference type="NCBIfam" id="NF003417">
    <property type="entry name" value="PRK04813.1"/>
    <property type="match status" value="4"/>
</dbReference>
<dbReference type="InterPro" id="IPR006162">
    <property type="entry name" value="Ppantetheine_attach_site"/>
</dbReference>
<dbReference type="Pfam" id="PF00668">
    <property type="entry name" value="Condensation"/>
    <property type="match status" value="5"/>
</dbReference>
<dbReference type="PROSITE" id="PS00455">
    <property type="entry name" value="AMP_BINDING"/>
    <property type="match status" value="3"/>
</dbReference>
<dbReference type="PANTHER" id="PTHR45527:SF16">
    <property type="entry name" value="NONRIBOSOMAL PEPTIDE SYNTHASE ATNA-RELATED"/>
    <property type="match status" value="1"/>
</dbReference>
<dbReference type="Pfam" id="PF00550">
    <property type="entry name" value="PP-binding"/>
    <property type="match status" value="4"/>
</dbReference>
<dbReference type="GO" id="GO:0016874">
    <property type="term" value="F:ligase activity"/>
    <property type="evidence" value="ECO:0007669"/>
    <property type="project" value="UniProtKB-KW"/>
</dbReference>
<evidence type="ECO:0000256" key="5">
    <source>
        <dbReference type="ARBA" id="ARBA00023235"/>
    </source>
</evidence>
<dbReference type="Gene3D" id="3.40.50.12780">
    <property type="entry name" value="N-terminal domain of ligase-like"/>
    <property type="match status" value="3"/>
</dbReference>
<dbReference type="PROSITE" id="PS00012">
    <property type="entry name" value="PHOSPHOPANTETHEINE"/>
    <property type="match status" value="2"/>
</dbReference>
<evidence type="ECO:0000313" key="9">
    <source>
        <dbReference type="Proteomes" id="UP000730481"/>
    </source>
</evidence>
<dbReference type="InterPro" id="IPR001242">
    <property type="entry name" value="Condensation_dom"/>
</dbReference>
<dbReference type="Gene3D" id="3.30.559.10">
    <property type="entry name" value="Chloramphenicol acetyltransferase-like domain"/>
    <property type="match status" value="5"/>
</dbReference>
<dbReference type="CDD" id="cd19545">
    <property type="entry name" value="FUM14_C_NRPS-like"/>
    <property type="match status" value="2"/>
</dbReference>
<reference evidence="8" key="2">
    <citation type="submission" date="2020-02" db="EMBL/GenBank/DDBJ databases">
        <title>Identification and distribution of gene clusters putatively required for synthesis of sphingolipid metabolism inhibitors in phylogenetically diverse species of the filamentous fungus Fusarium.</title>
        <authorList>
            <person name="Kim H.-S."/>
            <person name="Busman M."/>
            <person name="Brown D.W."/>
            <person name="Divon H."/>
            <person name="Uhlig S."/>
            <person name="Proctor R.H."/>
        </authorList>
    </citation>
    <scope>NUCLEOTIDE SEQUENCE</scope>
    <source>
        <strain evidence="8">NRRL 25174</strain>
    </source>
</reference>
<reference evidence="8" key="1">
    <citation type="journal article" date="2017" name="Mycologia">
        <title>Fusarium algeriense, sp. nov., a novel toxigenic crown rot pathogen of durum wheat from Algeria is nested in the Fusarium burgessii species complex.</title>
        <authorList>
            <person name="Laraba I."/>
            <person name="Keddad A."/>
            <person name="Boureghda H."/>
            <person name="Abdallah N."/>
            <person name="Vaughan M.M."/>
            <person name="Proctor R.H."/>
            <person name="Busman M."/>
            <person name="O'Donnell K."/>
        </authorList>
    </citation>
    <scope>NUCLEOTIDE SEQUENCE</scope>
    <source>
        <strain evidence="8">NRRL 25174</strain>
    </source>
</reference>
<evidence type="ECO:0000256" key="3">
    <source>
        <dbReference type="ARBA" id="ARBA00022598"/>
    </source>
</evidence>
<dbReference type="InterPro" id="IPR045851">
    <property type="entry name" value="AMP-bd_C_sf"/>
</dbReference>
<evidence type="ECO:0000259" key="7">
    <source>
        <dbReference type="PROSITE" id="PS50075"/>
    </source>
</evidence>
<name>A0A9P5DT80_9HYPO</name>
<feature type="domain" description="Carrier" evidence="7">
    <location>
        <begin position="4548"/>
        <end position="4622"/>
    </location>
</feature>
<dbReference type="InterPro" id="IPR023213">
    <property type="entry name" value="CAT-like_dom_sf"/>
</dbReference>
<keyword evidence="1" id="KW-0596">Phosphopantetheine</keyword>
<dbReference type="CDD" id="cd19534">
    <property type="entry name" value="E_NRPS"/>
    <property type="match status" value="1"/>
</dbReference>
<feature type="domain" description="Carrier" evidence="7">
    <location>
        <begin position="2338"/>
        <end position="2412"/>
    </location>
</feature>
<keyword evidence="5" id="KW-0413">Isomerase</keyword>
<dbReference type="SUPFAM" id="SSF56801">
    <property type="entry name" value="Acetyl-CoA synthetase-like"/>
    <property type="match status" value="4"/>
</dbReference>
<dbReference type="Gene3D" id="3.30.300.30">
    <property type="match status" value="4"/>
</dbReference>
<gene>
    <name evidence="8" type="ORF">FBEOM_11658</name>
</gene>
<dbReference type="Gene3D" id="3.30.559.30">
    <property type="entry name" value="Nonribosomal peptide synthetase, condensation domain"/>
    <property type="match status" value="5"/>
</dbReference>
<dbReference type="GO" id="GO:0044550">
    <property type="term" value="P:secondary metabolite biosynthetic process"/>
    <property type="evidence" value="ECO:0007669"/>
    <property type="project" value="TreeGrafter"/>
</dbReference>
<sequence length="5076" mass="561242">MAGKQIFACNLEAFAGRDTSSTDINKQIIDYPVSSLSHVTVEAAWCVTLHLYTGLDRVSFEAKYGDGSVATKFCDLQPQDTLRSILSDVEHCNVRDQAVHEYNTAIVFKQHVHDDTELPEPLRPGIDVLVEVTDSQLCILARGAFMAAGETRNLGQTFNHVLKCFEKPEQAVRDVGISDNDATQIMSWNSGILTSVDSLIHDQFGGVVNIHPEKSAIESWDGNMTYQELDAASTSLAGYLSQRNVGPGSWVLFCFNKSRWAIVSMLAIIKAGGACVPLDPRHPKARIDQIIEAIDAQHILVGQTDMEISSRFFDEFASLQVIPVPHGEVPETQSLDTKSLTFDSPAIGIFTSGSTGTPKGIIATHATVCTGASSYAYHIGANHETRILQFSSYTFDVCMVDVFTALLHGGTLCIPSEEERMTNLQDYIVRTQPNWAALTPTVARILDPVLSSKFLRKLLLVGEMVRESDIDEWVESGVMVYNVYGPAENNLITTAAQVVKGKASSVGIGINTHTWVGDFERERLVPIGAVGELLCAGPHLTPGYLNDPERTASSFFEEPSWIPSPSQKGPISRRFYRSGDLVRYCHDGSLQCVGRLDSQVKLGGQRVELSDIESHIESHSAAVLFPSAGPLKKKLVAVLEVPSATAQPRDASSSISLSHCTSAVAGPVEQTLRKSLPSYMCPSIWLIIEHLPSSASGKLDKKVLMAELEALSHAKYLHLVLENAEGGANISQGDDHQQLLRQVCSQVLNIPVERIAMTRSFAGHGGDSITAMQASSLIRRTQNSTIAVKDLLTCPTLFEAASRIREDMSLVRVPAAEPGKLYSLSPIQRLFMVTAPTSATWNHYNQSVLLRLRERKGVDEVRWALTSLVSRHAMLRARFERSSSGEWMQRILAECENSLAFEYFPDVIGSKQREAIMLRARESLDIERGPLLRAQLFDGQGDQGMILFIVSHHLIVDLVSWRVMIEEVEESLALSNTNGRLIERGEALSLRSSQLSLSFLAWSELQHEAAKEMIPDRTIPPVSSVPGPDFSYWGISPGRNVYRDVVEKRVSLGNVTTKNVLYECHEALQTEPVDVFLAAILLSFKRAFPERPTPPIFDEGHGREPWNSSLDVSRTVGWFTTMFPIYVSNISTGDVIDTVRRVKDFRKGTAENGFQYFSTKYLHEEGRKLFKDHIPAEIMFNYEGRYQSLERDQSLLMAEDWSAGEALSDSAPELQRFCIFELSAAVLTDGELHFTMAWNSRARYQERISLWLTRLLPAVIDEIVTYLMLEKRQFTLSDLDQTGLSSYSDLDTLMASVLTIPGIDSIEGVEDIYCGSPMQNSLALSQSRTEDDAYEIDLTWEVIDTRQENSIVDANRLMAAWNDVVGRHAALRTVFLEASTPSGNNMIHQVVLKKFRPHTILIHAQDSSTALERLANSQSYKKKSLLVDKIPPHLLTICSTAQGRTFVRFQVNHIIFDGSSIFPLLQDLSRAYKSNWELRTEWSWNPMADFIRYVRDEKRRSDDLAYWTSYLARARPCYFPALKDEKATGSSHFKQDRSSVQVPLTFDAYQLRQFLAEMGVTVPTLVQLVWALVLRMYTADSQVMFGYLASGRDAPVDNIDQAVGPFIAVLFHVLDFYEDGEVSIAEMLQRVHDRSAQSISHQSCSLAEIQGALGVPGKSLLFNSGISFMPKWTREMQLQKGSALVFEQIASHDPTEFDISLIVEFGGDVEGLSIYIDYRTATIGHTHAANAAASFDYLLSQITLDPSIPLNRISGISTRDFQQISNWNQQLTPQLDKCLHDMFTERAIKHPEREAVSSWDGSMSYGQLHDLSSRLANYLIRLGIGPEKMVPLCFEKSMWTIVTVLAVLKAGGCFVLLDPAHPESRIWGIIEEIEGSILLCSPLTNKSKKLETSAQVNGLQVLVLEIKSSFINSLPLPNSESPRASVSPDDAAYVVFTSGTTGTPKGVVVTHRAIVAGLDDLGRAAGMAAMGPETRTLQFASYAFDASIGDIFCTLQVGGCVCVMSEDNRSPADLTDFIQRSRATYAGITPSFASLLDPSTVPSLRVLCLSGEALSASQIEAWSGHVKIINMYGPTEATVACIAKSEVSKTTAASNIGRAFRGVTWIVDENNHDQLRPVGAPGELLIEGPILAREYLKRPQQSAQAFITGPAWLRNIRPNSRLYKTGDVVRYNTDGTINYIGRKDNQIKINGQRVEVAEIEETLRAAVDGEVGPIVVELLKRMQLGESDVLAAFICLGGRDSTMQREQHVSEKEPVIISHNPQLLDLFQRIISKLNLSSSKLPRYMVPQAFIPISTLPLTTSGKVDRRALQQAAAQLSRTELFAFASSSDMDEDEGDSLGEEEAIGQLAVLWQAVLGVQVKGKQSNFFRLGGNSMAAMNLRAEARKVGIQLSVADILANPTLSYMAKAMVVSPSKSSQSMSSSDHESLARSTITTPSEVEFDATPFSLLQDFGISLDGELWQQITGDAGLPESEVEDVFPCTPMQEGLMVLSAHRDEHGAYALHAPFKLPGDLDRERFKYAWQQTTMTHPILRSRIIPNSQCSLVVQQKSPVTLKECTSSTLGEFMEGQSRNAFSYGSPLFRMTMVFEKSTQLWYFVISIHHALFDGWSFNLMWNTAIELYKGSPVLHRQPSFQSFVQQLMAEPLSSSREYWKKYLVEQDRDSFQFPVVPSAHKPIATASATFEFSFHSTIAMDAGVTPSVIINAAWALLLSQYTASSVVTFGITLSGRDLPMHGLDQVVGPTIVTVPRQFTISPNQTVMEFLDYIQHETAATIPHQHLGLQEIRGLGLDAQQACNFNSLILINHETINLNDSIANLGIVPITVDSVDLHPYPLAVEFTVQSESLRVNVNYDPVCIGDSLVSHVMQQFYHLLQSLCQSCTGSNVLSFPKTLATVMTGVAPTHQESIVRWNEDGHRYGESHEKHFAHDQISIKGRENPDDQAVVAYDATLSYADLDRLADLVSEEILQQPITGEFIGVCFDKSAAAIVSMLAILKSGFAFMPLGPSQPPARLESLLVAADIHTVLTNTAHTGLLSTLPLQRRIIPVDLNQVVQRDVMVENSSCHPVDESRAAYLLYTSGTTGQPKGVVVQHGAWSKAIASQVDFFGFNRDTRMLQFSNYTFDASIFEIFATLCSGGCLFIPSEQSRFNDLEGYISNHNLNTLTLTPTVARVLHPEKLLSVRQCLFGGESLTQNDVIAWVQHGRRVTNCYGPTEACVFTCGRDIDPNATNAKSTNIGRPVGINAWIISPLTGSICPIGAPGELYLEGKILARGYLNDPERTRLSFSNTLLDSISGKKQEDRAYRTGDIVSYEVDGTLNFLGRRDGQIKIRGQRIDMGEIEHHIQHTMAEDPSYQSNTVQIYRRDGKKDSEIELAVLLKMDISHEETVLGVPCSLLSMIGEAEKSPKVAELQFKLRRLLPEYMIPNTFIAVDHFPTTTSGKLDKNFAQRCIEGFLARHQQTTIIDENWSETEALIRQWWSTILGIDVDLIGRHANFFALGGNSIHTIRLVGLARNKNYNLQYEHVFSCPILHDMASLLSTAGNNHEDSGPQLVPEPFELISGDDVKTIIEKLLPLHNISKDEVEDIYPCTSLQASLMAETARRRGAYILVESIKVHRSQMTQFQDAWLLAFKAYDILRTRIVLSHDGNRGAWQVVMKSQPLRWTEFPDAASFVEFVYDTHDYGSPLVHLVIIRNTNDTSEDTVKFGFGIHHAAYDGWSLSNIWRNIIQDASATTVSSIHAHITPFKSYVRHIIQQNLEQARAYWQERLLGLSNSRLIPPSQNLGHQPSAPDLIQRTLELPTIRDQIHLQGKTAVVAQAAWAMTISHYTAMDDTLFGTILSGRESAATSVPGIETIVGPTITTVPCRTIINYDSSVSDLFATVQDDNLNAIRFAHLGLEQISRISQDCRQACQFDTIFLVQPPFEDSMVQEPLGIVRQTINTRGFFFSSMVVEVQLSPDGQRLTITMSFDPVTVSSDQVQMMLDTYITIAENLFCAPQDTLVRSIPALSPRHLEHIRAVSGSPPESVEACVHDLVRNQVELSPFLTAIDSWDGSMTYAELDDLSTSLAERLSHLGIRPEKAVCVLFEKSKWAVVAMLGIVKAGGFFVPLNPENPEKRLQVLAESVNASVILTSRDYKDLATSLSLPQTKVLVVSQDALPLPTSAFLKAPFTFPIAVRPRNTAYILFTSGSTGLPKGVVIEHQALCSSLTALTDRIGMSSHSRTLQFNAYWFDGMLLEIFGTLIVGGTVCVLSESGRMNDLAGSIQDLQANTITTLATSVSRLIEPSKVSCLQTVCMGGEPVLPSDRDRWASKVRLLSVYGPTETCIIMLVGNMTCNSAATLLGQPVGSRVWVVNPLKGDELAPIGGIGELFIEGPGLARHYLNDEDKSAASFVTDQLWMIQCEETQGTQRVYRTGDLARISTDGTLSWVGRKDSSQVKIRGQRVELAEIEETIRQHIPHSLTVAVDVFTPSSDDQRQMLGAVFGTSNVLPETSIQVESYMDKLTSDLIPKLQGLLPRHMVPTVFVPLPALPFLSTALEMSKGTAITDGKAPETVNEKILSDLWAEVLGTAKDEPAGRTDNFFNVGGDSMMAMRLVALARYRGVALSVVDIFKNPILSEMATLLDHEEAPSTQESEDALVDDWSSYTSAAKEYLSHESIPIPNDSIEQIYPCTGIQEMFLAGTEVWPGSHVTQWIFSLDNGIDILGLREAIDHCIMQYPTMRTRIVRHSQTGQHIQLVFHKGYEAPWSVFLTDDLDSALEQERRGHWMHSGLGKPLQRISLVQNSSGLTHLIWSLNHAAYDAWSLGMMLRSVGRYHDTSPDQSQPTLPFGGLIRHVTKLRGEISESRRFWETYLLGIGPQPLLFKYSSIKDPCQDRFAAYQLSFPKREGKTSTSLITAAWIVLLAQLTHQTDVTIAYLVTGRTLPLGGIDNCPGPLISKLPLRIQLPGLSPDLGTAADLVRKETVRVMPHEHAGLDALQSLAGKGNEAIRPHAASLLGCLPFDLAIHPAGHTNFNGARGTGMAHVGQRVVVPPPGAFSAECSVVSEKDDIAVSMAMIWDDRAMNKDDVDGVIQMWQDIVCRG</sequence>
<dbReference type="FunFam" id="3.40.50.12780:FF:000014">
    <property type="entry name" value="Nonribosomal peptide synthetase 1"/>
    <property type="match status" value="2"/>
</dbReference>
<keyword evidence="2" id="KW-0597">Phosphoprotein</keyword>
<accession>A0A9P5DT80</accession>
<dbReference type="InterPro" id="IPR020845">
    <property type="entry name" value="AMP-binding_CS"/>
</dbReference>
<dbReference type="PROSITE" id="PS50075">
    <property type="entry name" value="CARRIER"/>
    <property type="match status" value="4"/>
</dbReference>
<dbReference type="InterPro" id="IPR042099">
    <property type="entry name" value="ANL_N_sf"/>
</dbReference>
<dbReference type="GO" id="GO:0016853">
    <property type="term" value="F:isomerase activity"/>
    <property type="evidence" value="ECO:0007669"/>
    <property type="project" value="UniProtKB-KW"/>
</dbReference>
<dbReference type="Gene3D" id="3.40.50.980">
    <property type="match status" value="2"/>
</dbReference>
<evidence type="ECO:0000313" key="8">
    <source>
        <dbReference type="EMBL" id="KAF4334510.1"/>
    </source>
</evidence>
<dbReference type="FunFam" id="3.30.300.30:FF:000015">
    <property type="entry name" value="Nonribosomal peptide synthase SidD"/>
    <property type="match status" value="4"/>
</dbReference>
<dbReference type="InterPro" id="IPR010071">
    <property type="entry name" value="AA_adenyl_dom"/>
</dbReference>
<dbReference type="FunFam" id="1.10.1200.10:FF:000005">
    <property type="entry name" value="Nonribosomal peptide synthetase 1"/>
    <property type="match status" value="1"/>
</dbReference>
<proteinExistence type="inferred from homology"/>
<dbReference type="SUPFAM" id="SSF52777">
    <property type="entry name" value="CoA-dependent acyltransferases"/>
    <property type="match status" value="10"/>
</dbReference>
<dbReference type="EMBL" id="PVQB02000673">
    <property type="protein sequence ID" value="KAF4334510.1"/>
    <property type="molecule type" value="Genomic_DNA"/>
</dbReference>
<organism evidence="8 9">
    <name type="scientific">Fusarium beomiforme</name>
    <dbReference type="NCBI Taxonomy" id="44412"/>
    <lineage>
        <taxon>Eukaryota</taxon>
        <taxon>Fungi</taxon>
        <taxon>Dikarya</taxon>
        <taxon>Ascomycota</taxon>
        <taxon>Pezizomycotina</taxon>
        <taxon>Sordariomycetes</taxon>
        <taxon>Hypocreomycetidae</taxon>
        <taxon>Hypocreales</taxon>
        <taxon>Nectriaceae</taxon>
        <taxon>Fusarium</taxon>
        <taxon>Fusarium burgessii species complex</taxon>
    </lineage>
</organism>
<comment type="similarity">
    <text evidence="6">Belongs to the NRP synthetase family.</text>
</comment>
<dbReference type="FunFam" id="3.30.559.30:FF:000002">
    <property type="entry name" value="Nonribosomal peptide synthase Pes1"/>
    <property type="match status" value="1"/>
</dbReference>
<dbReference type="GO" id="GO:0043041">
    <property type="term" value="P:amino acid activation for nonribosomal peptide biosynthetic process"/>
    <property type="evidence" value="ECO:0007669"/>
    <property type="project" value="TreeGrafter"/>
</dbReference>
<dbReference type="InterPro" id="IPR000873">
    <property type="entry name" value="AMP-dep_synth/lig_dom"/>
</dbReference>
<protein>
    <submittedName>
        <fullName evidence="8">Non-ribosomal peptide synthetase</fullName>
    </submittedName>
</protein>
<keyword evidence="9" id="KW-1185">Reference proteome</keyword>
<dbReference type="InterPro" id="IPR009081">
    <property type="entry name" value="PP-bd_ACP"/>
</dbReference>
<dbReference type="NCBIfam" id="TIGR01733">
    <property type="entry name" value="AA-adenyl-dom"/>
    <property type="match status" value="4"/>
</dbReference>
<dbReference type="FunFam" id="3.40.50.980:FF:000001">
    <property type="entry name" value="Non-ribosomal peptide synthetase"/>
    <property type="match status" value="1"/>
</dbReference>
<feature type="domain" description="Carrier" evidence="7">
    <location>
        <begin position="731"/>
        <end position="808"/>
    </location>
</feature>
<evidence type="ECO:0000256" key="4">
    <source>
        <dbReference type="ARBA" id="ARBA00022737"/>
    </source>
</evidence>
<dbReference type="Pfam" id="PF00501">
    <property type="entry name" value="AMP-binding"/>
    <property type="match status" value="4"/>
</dbReference>
<dbReference type="Gene3D" id="1.10.1200.10">
    <property type="entry name" value="ACP-like"/>
    <property type="match status" value="4"/>
</dbReference>
<dbReference type="PANTHER" id="PTHR45527">
    <property type="entry name" value="NONRIBOSOMAL PEPTIDE SYNTHETASE"/>
    <property type="match status" value="1"/>
</dbReference>
<dbReference type="GO" id="GO:0031177">
    <property type="term" value="F:phosphopantetheine binding"/>
    <property type="evidence" value="ECO:0007669"/>
    <property type="project" value="TreeGrafter"/>
</dbReference>
<keyword evidence="4" id="KW-0677">Repeat</keyword>